<proteinExistence type="inferred from homology"/>
<evidence type="ECO:0000313" key="2">
    <source>
        <dbReference type="EMBL" id="WWC88088.1"/>
    </source>
</evidence>
<gene>
    <name evidence="2" type="ORF">L201_002992</name>
</gene>
<keyword evidence="3" id="KW-1185">Reference proteome</keyword>
<comment type="similarity">
    <text evidence="1">Belongs to the TTI2 family.</text>
</comment>
<dbReference type="PANTHER" id="PTHR32226:SF2">
    <property type="entry name" value="TELO2-INTERACTING PROTEIN 2"/>
    <property type="match status" value="1"/>
</dbReference>
<protein>
    <submittedName>
        <fullName evidence="2">Uncharacterized protein</fullName>
    </submittedName>
</protein>
<dbReference type="RefSeq" id="XP_066074851.1">
    <property type="nucleotide sequence ID" value="XM_066218754.1"/>
</dbReference>
<dbReference type="GO" id="GO:0005634">
    <property type="term" value="C:nucleus"/>
    <property type="evidence" value="ECO:0007669"/>
    <property type="project" value="TreeGrafter"/>
</dbReference>
<dbReference type="GO" id="GO:0005829">
    <property type="term" value="C:cytosol"/>
    <property type="evidence" value="ECO:0007669"/>
    <property type="project" value="TreeGrafter"/>
</dbReference>
<accession>A0AAX4JTG3</accession>
<evidence type="ECO:0000313" key="3">
    <source>
        <dbReference type="Proteomes" id="UP001355207"/>
    </source>
</evidence>
<dbReference type="Proteomes" id="UP001355207">
    <property type="component" value="Chromosome 3"/>
</dbReference>
<dbReference type="EMBL" id="CP144100">
    <property type="protein sequence ID" value="WWC88088.1"/>
    <property type="molecule type" value="Genomic_DNA"/>
</dbReference>
<evidence type="ECO:0000256" key="1">
    <source>
        <dbReference type="ARBA" id="ARBA00034736"/>
    </source>
</evidence>
<dbReference type="AlphaFoldDB" id="A0AAX4JTG3"/>
<dbReference type="InterPro" id="IPR016024">
    <property type="entry name" value="ARM-type_fold"/>
</dbReference>
<reference evidence="2 3" key="1">
    <citation type="submission" date="2024-01" db="EMBL/GenBank/DDBJ databases">
        <title>Comparative genomics of Cryptococcus and Kwoniella reveals pathogenesis evolution and contrasting modes of karyotype evolution via chromosome fusion or intercentromeric recombination.</title>
        <authorList>
            <person name="Coelho M.A."/>
            <person name="David-Palma M."/>
            <person name="Shea T."/>
            <person name="Bowers K."/>
            <person name="McGinley-Smith S."/>
            <person name="Mohammad A.W."/>
            <person name="Gnirke A."/>
            <person name="Yurkov A.M."/>
            <person name="Nowrousian M."/>
            <person name="Sun S."/>
            <person name="Cuomo C.A."/>
            <person name="Heitman J."/>
        </authorList>
    </citation>
    <scope>NUCLEOTIDE SEQUENCE [LARGE SCALE GENOMIC DNA]</scope>
    <source>
        <strain evidence="2 3">CBS 6074</strain>
    </source>
</reference>
<dbReference type="GO" id="GO:0110078">
    <property type="term" value="C:TTT Hsp90 cochaperone complex"/>
    <property type="evidence" value="ECO:0007669"/>
    <property type="project" value="InterPro"/>
</dbReference>
<organism evidence="2 3">
    <name type="scientific">Kwoniella dendrophila CBS 6074</name>
    <dbReference type="NCBI Taxonomy" id="1295534"/>
    <lineage>
        <taxon>Eukaryota</taxon>
        <taxon>Fungi</taxon>
        <taxon>Dikarya</taxon>
        <taxon>Basidiomycota</taxon>
        <taxon>Agaricomycotina</taxon>
        <taxon>Tremellomycetes</taxon>
        <taxon>Tremellales</taxon>
        <taxon>Cryptococcaceae</taxon>
        <taxon>Kwoniella</taxon>
    </lineage>
</organism>
<dbReference type="InterPro" id="IPR018870">
    <property type="entry name" value="Tti2"/>
</dbReference>
<dbReference type="PANTHER" id="PTHR32226">
    <property type="entry name" value="TELO2-INTERACTING PROTEIN 2"/>
    <property type="match status" value="1"/>
</dbReference>
<dbReference type="Pfam" id="PF10521">
    <property type="entry name" value="Tti2"/>
    <property type="match status" value="1"/>
</dbReference>
<sequence length="467" mass="53584">MAIVEDITVEDDEISSSAITKEKLIDKIEKLSKELTVPVELVQGFMASQDEDGLAKYRFKALKLVKEIKNNIELSKEQWEEIEPEVQLRIIENVIRLNGEDDPWSSHEIRLVIEDILPFLSSSIPILILPTLKPYFSSHPSLSTSTSRALNRPIGGEIDSKIDLHDNQPFKDPSSFSWGIINLLIYSINQLNQNEIENNIGMILPPTLILMDDWEPSYRFIGCKILHKWINKIDIEMIKRMGINKLLINSLIHSISLSSNPPLKGLLSITLNIIDKFTLEKSKERIELYSEIIDKGIIQSWLYSPSGIEGRQVLININEMLIEMIDVMGTGIIRWLKNIIPNLLQPLQYPPTYPVLPHYQSNLNCLLIVMRAIRKTGRLERWRGQILNILCRLWVQMKEKRGINDSEDEDHGGSTHKQDFETQIESLIKQIFKELAEQIPSIKEEEFSRLMDLSPGIFGDLIPSSSM</sequence>
<name>A0AAX4JTG3_9TREE</name>
<dbReference type="SUPFAM" id="SSF48371">
    <property type="entry name" value="ARM repeat"/>
    <property type="match status" value="1"/>
</dbReference>
<dbReference type="GeneID" id="91093663"/>